<evidence type="ECO:0008006" key="3">
    <source>
        <dbReference type="Google" id="ProtNLM"/>
    </source>
</evidence>
<name>A0A9W8B822_9FUNG</name>
<dbReference type="Proteomes" id="UP001150907">
    <property type="component" value="Unassembled WGS sequence"/>
</dbReference>
<feature type="non-terminal residue" evidence="1">
    <location>
        <position position="119"/>
    </location>
</feature>
<comment type="caution">
    <text evidence="1">The sequence shown here is derived from an EMBL/GenBank/DDBJ whole genome shotgun (WGS) entry which is preliminary data.</text>
</comment>
<gene>
    <name evidence="1" type="ORF">H4R26_006012</name>
</gene>
<accession>A0A9W8B822</accession>
<dbReference type="OrthoDB" id="2097874at2759"/>
<organism evidence="1 2">
    <name type="scientific">Coemansia thaxteri</name>
    <dbReference type="NCBI Taxonomy" id="2663907"/>
    <lineage>
        <taxon>Eukaryota</taxon>
        <taxon>Fungi</taxon>
        <taxon>Fungi incertae sedis</taxon>
        <taxon>Zoopagomycota</taxon>
        <taxon>Kickxellomycotina</taxon>
        <taxon>Kickxellomycetes</taxon>
        <taxon>Kickxellales</taxon>
        <taxon>Kickxellaceae</taxon>
        <taxon>Coemansia</taxon>
    </lineage>
</organism>
<proteinExistence type="predicted"/>
<evidence type="ECO:0000313" key="1">
    <source>
        <dbReference type="EMBL" id="KAJ1996927.1"/>
    </source>
</evidence>
<protein>
    <recommendedName>
        <fullName evidence="3">DUF4460 domain-containing protein</fullName>
    </recommendedName>
</protein>
<dbReference type="AlphaFoldDB" id="A0A9W8B822"/>
<reference evidence="1" key="1">
    <citation type="submission" date="2022-07" db="EMBL/GenBank/DDBJ databases">
        <title>Phylogenomic reconstructions and comparative analyses of Kickxellomycotina fungi.</title>
        <authorList>
            <person name="Reynolds N.K."/>
            <person name="Stajich J.E."/>
            <person name="Barry K."/>
            <person name="Grigoriev I.V."/>
            <person name="Crous P."/>
            <person name="Smith M.E."/>
        </authorList>
    </citation>
    <scope>NUCLEOTIDE SEQUENCE</scope>
    <source>
        <strain evidence="1">IMI 214461</strain>
    </source>
</reference>
<dbReference type="EMBL" id="JANBQF010001578">
    <property type="protein sequence ID" value="KAJ1996927.1"/>
    <property type="molecule type" value="Genomic_DNA"/>
</dbReference>
<sequence length="119" mass="12939">MPGDAAPRLRVVAKTLMRSVLLKIHPDFYASEPAARAANHASVQRLQDLLRPVLEDSQDDLSAIRQRELTATPVELVVRAADATLEVVPFAFSSTRAASLPQLQAQRAADLLALCKRIG</sequence>
<keyword evidence="2" id="KW-1185">Reference proteome</keyword>
<evidence type="ECO:0000313" key="2">
    <source>
        <dbReference type="Proteomes" id="UP001150907"/>
    </source>
</evidence>